<comment type="subunit">
    <text evidence="1">Self-associates forming complexes of several hundred monomers.</text>
</comment>
<sequence length="255" mass="29303">MSTVEQKLSVLEKIKEMKHILFGPFSDKVTKVLKSRTWREIFIEFQSYPMCQNRNFSYLRDTFWPNARKTTLMKAENAKKLGVDPKYSPVDLKVLEIIGAAELLAQGSKFSANIATLRRWESLSLRSPQSLLESTPVESTTTSTNGIPLRKKKKRTLDSTEVLPSCHKKKLALQVRHLELLNYKVQLDCYERENRLGLPHHPKFTADLVVHPDLLGPSETLTQEDLCLEEDQEEEEKQGRGNRRRRGSTNPSPRA</sequence>
<comment type="function">
    <text evidence="5">Involved in transvection phenomena (= synapsis-dependent gene expression), where the synaptic pairing of chromosomes carrying genes with which zeste interacts influences the expression of these genes. Zeste binds to DNA and stimulates transcription from a nearby promoter.</text>
</comment>
<evidence type="ECO:0000256" key="6">
    <source>
        <dbReference type="SAM" id="MobiDB-lite"/>
    </source>
</evidence>
<keyword evidence="4" id="KW-0804">Transcription</keyword>
<name>A0A8D8MBT1_9HEMI</name>
<feature type="region of interest" description="Disordered" evidence="6">
    <location>
        <begin position="134"/>
        <end position="153"/>
    </location>
</feature>
<feature type="compositionally biased region" description="Acidic residues" evidence="6">
    <location>
        <begin position="226"/>
        <end position="236"/>
    </location>
</feature>
<dbReference type="InterPro" id="IPR028002">
    <property type="entry name" value="Myb_DNA-bind_5"/>
</dbReference>
<proteinExistence type="predicted"/>
<dbReference type="EMBL" id="HBUF01049756">
    <property type="protein sequence ID" value="CAG6621256.1"/>
    <property type="molecule type" value="Transcribed_RNA"/>
</dbReference>
<feature type="region of interest" description="Disordered" evidence="6">
    <location>
        <begin position="220"/>
        <end position="255"/>
    </location>
</feature>
<feature type="domain" description="Myb/SANT-like DNA-binding" evidence="7">
    <location>
        <begin position="4"/>
        <end position="71"/>
    </location>
</feature>
<evidence type="ECO:0000256" key="2">
    <source>
        <dbReference type="ARBA" id="ARBA00016807"/>
    </source>
</evidence>
<dbReference type="Pfam" id="PF13873">
    <property type="entry name" value="Myb_DNA-bind_5"/>
    <property type="match status" value="1"/>
</dbReference>
<reference evidence="8" key="1">
    <citation type="submission" date="2021-05" db="EMBL/GenBank/DDBJ databases">
        <authorList>
            <person name="Alioto T."/>
            <person name="Alioto T."/>
            <person name="Gomez Garrido J."/>
        </authorList>
    </citation>
    <scope>NUCLEOTIDE SEQUENCE</scope>
</reference>
<evidence type="ECO:0000256" key="1">
    <source>
        <dbReference type="ARBA" id="ARBA00011764"/>
    </source>
</evidence>
<dbReference type="EMBL" id="HBUF01049757">
    <property type="protein sequence ID" value="CAG6621257.1"/>
    <property type="molecule type" value="Transcribed_RNA"/>
</dbReference>
<dbReference type="AlphaFoldDB" id="A0A8D8MBT1"/>
<organism evidence="8">
    <name type="scientific">Cacopsylla melanoneura</name>
    <dbReference type="NCBI Taxonomy" id="428564"/>
    <lineage>
        <taxon>Eukaryota</taxon>
        <taxon>Metazoa</taxon>
        <taxon>Ecdysozoa</taxon>
        <taxon>Arthropoda</taxon>
        <taxon>Hexapoda</taxon>
        <taxon>Insecta</taxon>
        <taxon>Pterygota</taxon>
        <taxon>Neoptera</taxon>
        <taxon>Paraneoptera</taxon>
        <taxon>Hemiptera</taxon>
        <taxon>Sternorrhyncha</taxon>
        <taxon>Psylloidea</taxon>
        <taxon>Psyllidae</taxon>
        <taxon>Psyllinae</taxon>
        <taxon>Cacopsylla</taxon>
    </lineage>
</organism>
<feature type="compositionally biased region" description="Low complexity" evidence="6">
    <location>
        <begin position="134"/>
        <end position="144"/>
    </location>
</feature>
<protein>
    <recommendedName>
        <fullName evidence="2">Regulatory protein zeste</fullName>
    </recommendedName>
</protein>
<accession>A0A8D8MBT1</accession>
<evidence type="ECO:0000256" key="3">
    <source>
        <dbReference type="ARBA" id="ARBA00023015"/>
    </source>
</evidence>
<evidence type="ECO:0000256" key="4">
    <source>
        <dbReference type="ARBA" id="ARBA00023163"/>
    </source>
</evidence>
<evidence type="ECO:0000256" key="5">
    <source>
        <dbReference type="ARBA" id="ARBA00025466"/>
    </source>
</evidence>
<keyword evidence="3" id="KW-0805">Transcription regulation</keyword>
<evidence type="ECO:0000313" key="8">
    <source>
        <dbReference type="EMBL" id="CAG6621257.1"/>
    </source>
</evidence>
<evidence type="ECO:0000259" key="7">
    <source>
        <dbReference type="Pfam" id="PF13873"/>
    </source>
</evidence>